<feature type="transmembrane region" description="Helical" evidence="7">
    <location>
        <begin position="209"/>
        <end position="229"/>
    </location>
</feature>
<reference evidence="9 10" key="1">
    <citation type="submission" date="2019-06" db="EMBL/GenBank/DDBJ databases">
        <title>Sequencing the genomes of 1000 actinobacteria strains.</title>
        <authorList>
            <person name="Klenk H.-P."/>
        </authorList>
    </citation>
    <scope>NUCLEOTIDE SEQUENCE [LARGE SCALE GENOMIC DNA]</scope>
    <source>
        <strain evidence="9 10">DSM 44826</strain>
    </source>
</reference>
<feature type="transmembrane region" description="Helical" evidence="7">
    <location>
        <begin position="382"/>
        <end position="402"/>
    </location>
</feature>
<accession>A0A561UE63</accession>
<evidence type="ECO:0000256" key="3">
    <source>
        <dbReference type="ARBA" id="ARBA00022475"/>
    </source>
</evidence>
<feature type="domain" description="EccD-like transmembrane" evidence="8">
    <location>
        <begin position="118"/>
        <end position="482"/>
    </location>
</feature>
<dbReference type="AlphaFoldDB" id="A0A561UE63"/>
<dbReference type="InterPro" id="IPR024962">
    <property type="entry name" value="YukD-like"/>
</dbReference>
<feature type="transmembrane region" description="Helical" evidence="7">
    <location>
        <begin position="120"/>
        <end position="140"/>
    </location>
</feature>
<evidence type="ECO:0000259" key="8">
    <source>
        <dbReference type="Pfam" id="PF19053"/>
    </source>
</evidence>
<sequence length="485" mass="50210">MSANTATGFCRVTVVAPDSRIDVALPEDVPLADVYPEVLRLSGQTQQEGAPTGFHLVRRDGTVLDSGLPLAAQQVRDGDLLSLRPFAESLPPAVYDDVADAIASAVEADRRFWTPDLMRAFGLTGSTLLIVLLGFALWFSDLRHDMHGLPGVLSGVAAVVLVGFAGVRARVYDDTGAGVALGIGALPHALIAGTGVLAVAHRYEGPGRLQFLVGCVAVLIVSVLLVGLLPERDSVFVAAAFLAAAGTLATFAAVLLPSTPVSHIAAVAGVAAVAAVGFLPALSARFARLPVGFSAPGQTRTRSSRLAEETSRAEAVQYERIAHQARRGHEVLVGLVGGSAAVVVGACAVLGFSDAMYPQLLALALGVSTMLRARLFRYTAQVFSLTVAGLVGLGLLILGLSLNTPLFILKATSTTAVDLRTIWLGGSVALGAALLTAIALVVPRRGVSPFWGRILDLVDSLLLMSLVPLALAVLNVYALARGATS</sequence>
<dbReference type="PIRSF" id="PIRSF017804">
    <property type="entry name" value="Secretion_EccD1"/>
    <property type="match status" value="1"/>
</dbReference>
<organism evidence="9 10">
    <name type="scientific">Kitasatospora viridis</name>
    <dbReference type="NCBI Taxonomy" id="281105"/>
    <lineage>
        <taxon>Bacteria</taxon>
        <taxon>Bacillati</taxon>
        <taxon>Actinomycetota</taxon>
        <taxon>Actinomycetes</taxon>
        <taxon>Kitasatosporales</taxon>
        <taxon>Streptomycetaceae</taxon>
        <taxon>Kitasatospora</taxon>
    </lineage>
</organism>
<feature type="transmembrane region" description="Helical" evidence="7">
    <location>
        <begin position="179"/>
        <end position="203"/>
    </location>
</feature>
<comment type="caution">
    <text evidence="9">The sequence shown here is derived from an EMBL/GenBank/DDBJ whole genome shotgun (WGS) entry which is preliminary data.</text>
</comment>
<dbReference type="InterPro" id="IPR044049">
    <property type="entry name" value="EccD_transm"/>
</dbReference>
<dbReference type="RefSeq" id="WP_145904193.1">
    <property type="nucleotide sequence ID" value="NZ_BAAAMZ010000044.1"/>
</dbReference>
<dbReference type="EMBL" id="VIWT01000001">
    <property type="protein sequence ID" value="TWF97657.1"/>
    <property type="molecule type" value="Genomic_DNA"/>
</dbReference>
<feature type="transmembrane region" description="Helical" evidence="7">
    <location>
        <begin position="454"/>
        <end position="480"/>
    </location>
</feature>
<protein>
    <submittedName>
        <fullName evidence="9">Type VII secretion integral membrane protein EccD</fullName>
    </submittedName>
</protein>
<name>A0A561UE63_9ACTN</name>
<evidence type="ECO:0000256" key="7">
    <source>
        <dbReference type="SAM" id="Phobius"/>
    </source>
</evidence>
<dbReference type="OrthoDB" id="4775372at2"/>
<dbReference type="InterPro" id="IPR006707">
    <property type="entry name" value="T7SS_EccD"/>
</dbReference>
<proteinExistence type="inferred from homology"/>
<evidence type="ECO:0000256" key="4">
    <source>
        <dbReference type="ARBA" id="ARBA00022692"/>
    </source>
</evidence>
<feature type="transmembrane region" description="Helical" evidence="7">
    <location>
        <begin position="236"/>
        <end position="256"/>
    </location>
</feature>
<keyword evidence="4 7" id="KW-0812">Transmembrane</keyword>
<dbReference type="Proteomes" id="UP000317940">
    <property type="component" value="Unassembled WGS sequence"/>
</dbReference>
<dbReference type="Gene3D" id="3.10.20.90">
    <property type="entry name" value="Phosphatidylinositol 3-kinase Catalytic Subunit, Chain A, domain 1"/>
    <property type="match status" value="1"/>
</dbReference>
<dbReference type="Pfam" id="PF19053">
    <property type="entry name" value="EccD"/>
    <property type="match status" value="1"/>
</dbReference>
<evidence type="ECO:0000256" key="5">
    <source>
        <dbReference type="ARBA" id="ARBA00022989"/>
    </source>
</evidence>
<feature type="transmembrane region" description="Helical" evidence="7">
    <location>
        <begin position="262"/>
        <end position="282"/>
    </location>
</feature>
<gene>
    <name evidence="9" type="ORF">FHX73_111448</name>
</gene>
<evidence type="ECO:0000256" key="1">
    <source>
        <dbReference type="ARBA" id="ARBA00004651"/>
    </source>
</evidence>
<evidence type="ECO:0000313" key="9">
    <source>
        <dbReference type="EMBL" id="TWF97657.1"/>
    </source>
</evidence>
<keyword evidence="6 7" id="KW-0472">Membrane</keyword>
<keyword evidence="10" id="KW-1185">Reference proteome</keyword>
<dbReference type="GO" id="GO:0005886">
    <property type="term" value="C:plasma membrane"/>
    <property type="evidence" value="ECO:0007669"/>
    <property type="project" value="UniProtKB-SubCell"/>
</dbReference>
<evidence type="ECO:0000256" key="2">
    <source>
        <dbReference type="ARBA" id="ARBA00006162"/>
    </source>
</evidence>
<comment type="subcellular location">
    <subcellularLocation>
        <location evidence="1">Cell membrane</location>
        <topology evidence="1">Multi-pass membrane protein</topology>
    </subcellularLocation>
</comment>
<dbReference type="NCBIfam" id="TIGR03920">
    <property type="entry name" value="T7SS_EccD"/>
    <property type="match status" value="1"/>
</dbReference>
<evidence type="ECO:0000313" key="10">
    <source>
        <dbReference type="Proteomes" id="UP000317940"/>
    </source>
</evidence>
<feature type="transmembrane region" description="Helical" evidence="7">
    <location>
        <begin position="422"/>
        <end position="442"/>
    </location>
</feature>
<keyword evidence="5 7" id="KW-1133">Transmembrane helix</keyword>
<evidence type="ECO:0000256" key="6">
    <source>
        <dbReference type="ARBA" id="ARBA00023136"/>
    </source>
</evidence>
<dbReference type="Pfam" id="PF08817">
    <property type="entry name" value="YukD"/>
    <property type="match status" value="1"/>
</dbReference>
<feature type="transmembrane region" description="Helical" evidence="7">
    <location>
        <begin position="331"/>
        <end position="351"/>
    </location>
</feature>
<comment type="similarity">
    <text evidence="2">Belongs to the EccD/Snm4 family.</text>
</comment>
<feature type="transmembrane region" description="Helical" evidence="7">
    <location>
        <begin position="146"/>
        <end position="167"/>
    </location>
</feature>
<keyword evidence="3" id="KW-1003">Cell membrane</keyword>